<evidence type="ECO:0000256" key="1">
    <source>
        <dbReference type="ARBA" id="ARBA00008239"/>
    </source>
</evidence>
<proteinExistence type="inferred from homology"/>
<dbReference type="FunFam" id="3.30.230.80:FF:000001">
    <property type="entry name" value="Heat shock protein 90 alpha"/>
    <property type="match status" value="1"/>
</dbReference>
<dbReference type="NCBIfam" id="NF003555">
    <property type="entry name" value="PRK05218.1"/>
    <property type="match status" value="1"/>
</dbReference>
<gene>
    <name evidence="7" type="primary">HSP1</name>
    <name evidence="7" type="ORF">Naga_100036g29</name>
</gene>
<dbReference type="FunFam" id="3.30.565.10:FF:000005">
    <property type="entry name" value="Heat shock protein 90"/>
    <property type="match status" value="1"/>
</dbReference>
<dbReference type="OrthoDB" id="28737at2759"/>
<feature type="region of interest" description="Disordered" evidence="6">
    <location>
        <begin position="319"/>
        <end position="338"/>
    </location>
</feature>
<feature type="binding site" evidence="5">
    <location>
        <begin position="219"/>
        <end position="224"/>
    </location>
    <ligand>
        <name>ATP</name>
        <dbReference type="ChEBI" id="CHEBI:30616"/>
    </ligand>
</feature>
<feature type="binding site" evidence="5">
    <location>
        <position position="183"/>
    </location>
    <ligand>
        <name>ATP</name>
        <dbReference type="ChEBI" id="CHEBI:30616"/>
    </ligand>
</feature>
<dbReference type="GO" id="GO:0005524">
    <property type="term" value="F:ATP binding"/>
    <property type="evidence" value="ECO:0007669"/>
    <property type="project" value="UniProtKB-KW"/>
</dbReference>
<dbReference type="Gene3D" id="1.20.120.790">
    <property type="entry name" value="Heat shock protein 90, C-terminal domain"/>
    <property type="match status" value="1"/>
</dbReference>
<organism evidence="7 8">
    <name type="scientific">Nannochloropsis gaditana</name>
    <dbReference type="NCBI Taxonomy" id="72520"/>
    <lineage>
        <taxon>Eukaryota</taxon>
        <taxon>Sar</taxon>
        <taxon>Stramenopiles</taxon>
        <taxon>Ochrophyta</taxon>
        <taxon>Eustigmatophyceae</taxon>
        <taxon>Eustigmatales</taxon>
        <taxon>Monodopsidaceae</taxon>
        <taxon>Nannochloropsis</taxon>
    </lineage>
</organism>
<feature type="binding site" evidence="5">
    <location>
        <position position="191"/>
    </location>
    <ligand>
        <name>ATP</name>
        <dbReference type="ChEBI" id="CHEBI:30616"/>
    </ligand>
</feature>
<dbReference type="Gene3D" id="3.30.565.10">
    <property type="entry name" value="Histidine kinase-like ATPase, C-terminal domain"/>
    <property type="match status" value="1"/>
</dbReference>
<feature type="binding site" evidence="5">
    <location>
        <position position="275"/>
    </location>
    <ligand>
        <name>ATP</name>
        <dbReference type="ChEBI" id="CHEBI:30616"/>
    </ligand>
</feature>
<evidence type="ECO:0000313" key="7">
    <source>
        <dbReference type="EMBL" id="EWM28100.1"/>
    </source>
</evidence>
<dbReference type="EMBL" id="AZIL01000353">
    <property type="protein sequence ID" value="EWM28100.1"/>
    <property type="molecule type" value="Genomic_DNA"/>
</dbReference>
<keyword evidence="3 5" id="KW-0067">ATP-binding</keyword>
<dbReference type="CDD" id="cd16927">
    <property type="entry name" value="HATPase_Hsp90-like"/>
    <property type="match status" value="1"/>
</dbReference>
<feature type="region of interest" description="Disordered" evidence="6">
    <location>
        <begin position="58"/>
        <end position="77"/>
    </location>
</feature>
<dbReference type="Gene3D" id="3.40.50.11260">
    <property type="match status" value="1"/>
</dbReference>
<comment type="caution">
    <text evidence="7">The sequence shown here is derived from an EMBL/GenBank/DDBJ whole genome shotgun (WGS) entry which is preliminary data.</text>
</comment>
<feature type="binding site" evidence="5">
    <location>
        <position position="178"/>
    </location>
    <ligand>
        <name>ATP</name>
        <dbReference type="ChEBI" id="CHEBI:30616"/>
    </ligand>
</feature>
<feature type="binding site" evidence="5">
    <location>
        <begin position="198"/>
        <end position="199"/>
    </location>
    <ligand>
        <name>ATP</name>
        <dbReference type="ChEBI" id="CHEBI:30616"/>
    </ligand>
</feature>
<dbReference type="SUPFAM" id="SSF110942">
    <property type="entry name" value="HSP90 C-terminal domain"/>
    <property type="match status" value="1"/>
</dbReference>
<dbReference type="InterPro" id="IPR020568">
    <property type="entry name" value="Ribosomal_Su5_D2-typ_SF"/>
</dbReference>
<feature type="binding site" evidence="5">
    <location>
        <position position="462"/>
    </location>
    <ligand>
        <name>ATP</name>
        <dbReference type="ChEBI" id="CHEBI:30616"/>
    </ligand>
</feature>
<feature type="binding site" evidence="5">
    <location>
        <position position="136"/>
    </location>
    <ligand>
        <name>ATP</name>
        <dbReference type="ChEBI" id="CHEBI:30616"/>
    </ligand>
</feature>
<keyword evidence="2 5" id="KW-0547">Nucleotide-binding</keyword>
<dbReference type="GO" id="GO:0140662">
    <property type="term" value="F:ATP-dependent protein folding chaperone"/>
    <property type="evidence" value="ECO:0007669"/>
    <property type="project" value="InterPro"/>
</dbReference>
<dbReference type="InterPro" id="IPR019805">
    <property type="entry name" value="Heat_shock_protein_90_CS"/>
</dbReference>
<evidence type="ECO:0000256" key="6">
    <source>
        <dbReference type="SAM" id="MobiDB-lite"/>
    </source>
</evidence>
<keyword evidence="7" id="KW-0346">Stress response</keyword>
<dbReference type="InterPro" id="IPR020575">
    <property type="entry name" value="Hsp90_N"/>
</dbReference>
<dbReference type="InterPro" id="IPR037196">
    <property type="entry name" value="HSP90_C"/>
</dbReference>
<dbReference type="SUPFAM" id="SSF55874">
    <property type="entry name" value="ATPase domain of HSP90 chaperone/DNA topoisomerase II/histidine kinase"/>
    <property type="match status" value="1"/>
</dbReference>
<dbReference type="PIRSF" id="PIRSF002583">
    <property type="entry name" value="Hsp90"/>
    <property type="match status" value="1"/>
</dbReference>
<dbReference type="InterPro" id="IPR001404">
    <property type="entry name" value="Hsp90_fam"/>
</dbReference>
<evidence type="ECO:0000313" key="8">
    <source>
        <dbReference type="Proteomes" id="UP000019335"/>
    </source>
</evidence>
<name>W7TLX6_9STRA</name>
<dbReference type="Pfam" id="PF13589">
    <property type="entry name" value="HATPase_c_3"/>
    <property type="match status" value="1"/>
</dbReference>
<dbReference type="HAMAP" id="MF_00505">
    <property type="entry name" value="HSP90"/>
    <property type="match status" value="1"/>
</dbReference>
<evidence type="ECO:0000256" key="3">
    <source>
        <dbReference type="ARBA" id="ARBA00022840"/>
    </source>
</evidence>
<protein>
    <submittedName>
        <fullName evidence="7">Heat shock protein 90</fullName>
    </submittedName>
</protein>
<dbReference type="PRINTS" id="PR00775">
    <property type="entry name" value="HEATSHOCK90"/>
</dbReference>
<evidence type="ECO:0000256" key="2">
    <source>
        <dbReference type="ARBA" id="ARBA00022741"/>
    </source>
</evidence>
<sequence>MHAYLTATSPVLWKSCAVLTEHLSMIMRRGSSVLFATAALTLLGAMLRVEGFIPHAGKGSVSRPKLQQQLQARPQSETLLRTPVSPLSMSASTAEAPVKAEGETFEFQAEVARVMDIIINSLYSDRDVFLRELVSNAADACDKKRFLSITADGEAAAAGEFGIRIKPDREARTLTIEDSGIGMTKTELVENLGRIAQSGTKKFAEALAKGDADLNLIGQFGVGFYSGFLAADKMTVVTKPSQGEDKRQYRWESSAGSSFTVAEDVDGDAVEGSGTRITLHLKEDCEEYLDTVKLKTLLQRYSEFVQFPIELWTEKTEYDQVPDDTAPPPAEGEKPKMKTVSKKTNVWERVNQTKPIWLRPPRQVTPEEYKEFYRTTFRMFDEPLNYTHFSLEGQVEFKAVLYVPSVLPYELMRSMFDENSRAIKLYVKRVFINDKFEELLPRYLTFLRGVVDSEDLPLNVGREILQKSKMLNVINKRLVRKSLDMFKEIEKNATAYTTFWNGFGRYLKVGLIEDNDNRQELAKLSRWSTTETGDGVTSFDEYVARMKPAQKQIYYVTGETKKRALASPALEKLRKKGYEVIILQDPLDEMAMQSLGKYADKDIVDAAKEQQAETDEEKAFLEEKGQETQALRDWYRKLLGKRVTKVEVTNRLVDSPAALVQSAYGMSPQMQKYYRAQSVMQGEDDGSGLDSQFNQAILELNPTHPIVVSLREKVSASPEAVETMELGRLVYDVAAVAGGYDVEDPGAFTARITKLMSRQVLADGGEGLIAEGLSTRDMEDPTKVEADVVGAGGLGDLPEGLNLDELQKELKEASDVVDESS</sequence>
<dbReference type="Gene3D" id="3.30.230.80">
    <property type="match status" value="1"/>
</dbReference>
<evidence type="ECO:0000256" key="5">
    <source>
        <dbReference type="PIRSR" id="PIRSR002583-1"/>
    </source>
</evidence>
<evidence type="ECO:0000256" key="4">
    <source>
        <dbReference type="ARBA" id="ARBA00023186"/>
    </source>
</evidence>
<comment type="similarity">
    <text evidence="1">Belongs to the heat shock protein 90 family.</text>
</comment>
<reference evidence="7 8" key="1">
    <citation type="journal article" date="2014" name="Mol. Plant">
        <title>Chromosome Scale Genome Assembly and Transcriptome Profiling of Nannochloropsis gaditana in Nitrogen Depletion.</title>
        <authorList>
            <person name="Corteggiani Carpinelli E."/>
            <person name="Telatin A."/>
            <person name="Vitulo N."/>
            <person name="Forcato C."/>
            <person name="D'Angelo M."/>
            <person name="Schiavon R."/>
            <person name="Vezzi A."/>
            <person name="Giacometti G.M."/>
            <person name="Morosinotto T."/>
            <person name="Valle G."/>
        </authorList>
    </citation>
    <scope>NUCLEOTIDE SEQUENCE [LARGE SCALE GENOMIC DNA]</scope>
    <source>
        <strain evidence="7 8">B-31</strain>
    </source>
</reference>
<dbReference type="Pfam" id="PF00183">
    <property type="entry name" value="HSP90"/>
    <property type="match status" value="1"/>
</dbReference>
<dbReference type="AlphaFoldDB" id="W7TLX6"/>
<dbReference type="GO" id="GO:0051082">
    <property type="term" value="F:unfolded protein binding"/>
    <property type="evidence" value="ECO:0007669"/>
    <property type="project" value="InterPro"/>
</dbReference>
<dbReference type="PANTHER" id="PTHR11528">
    <property type="entry name" value="HEAT SHOCK PROTEIN 90 FAMILY MEMBER"/>
    <property type="match status" value="1"/>
</dbReference>
<feature type="binding site" evidence="5">
    <location>
        <position position="132"/>
    </location>
    <ligand>
        <name>ATP</name>
        <dbReference type="ChEBI" id="CHEBI:30616"/>
    </ligand>
</feature>
<dbReference type="InterPro" id="IPR036890">
    <property type="entry name" value="HATPase_C_sf"/>
</dbReference>
<dbReference type="PROSITE" id="PS00298">
    <property type="entry name" value="HSP90"/>
    <property type="match status" value="1"/>
</dbReference>
<keyword evidence="4" id="KW-0143">Chaperone</keyword>
<dbReference type="Proteomes" id="UP000019335">
    <property type="component" value="Chromosome 5"/>
</dbReference>
<dbReference type="GO" id="GO:0016887">
    <property type="term" value="F:ATP hydrolysis activity"/>
    <property type="evidence" value="ECO:0007669"/>
    <property type="project" value="InterPro"/>
</dbReference>
<accession>W7TLX6</accession>
<feature type="compositionally biased region" description="Polar residues" evidence="6">
    <location>
        <begin position="65"/>
        <end position="77"/>
    </location>
</feature>
<keyword evidence="8" id="KW-1185">Reference proteome</keyword>
<dbReference type="SUPFAM" id="SSF54211">
    <property type="entry name" value="Ribosomal protein S5 domain 2-like"/>
    <property type="match status" value="1"/>
</dbReference>